<dbReference type="PANTHER" id="PTHR19306">
    <property type="entry name" value="STRUCTURAL MAINTENANCE OF CHROMOSOMES 5,6 SMC5, SMC6"/>
    <property type="match status" value="1"/>
</dbReference>
<comment type="subcellular location">
    <subcellularLocation>
        <location evidence="3">Chromosome</location>
    </subcellularLocation>
    <subcellularLocation>
        <location evidence="2">Cytoplasm</location>
        <location evidence="2">P-body</location>
    </subcellularLocation>
    <subcellularLocation>
        <location evidence="1">Nucleus</location>
    </subcellularLocation>
</comment>
<evidence type="ECO:0000256" key="11">
    <source>
        <dbReference type="ARBA" id="ARBA00022801"/>
    </source>
</evidence>
<feature type="region of interest" description="Disordered" evidence="27">
    <location>
        <begin position="1624"/>
        <end position="1708"/>
    </location>
</feature>
<evidence type="ECO:0000256" key="23">
    <source>
        <dbReference type="ARBA" id="ARBA00040448"/>
    </source>
</evidence>
<dbReference type="Pfam" id="PF00270">
    <property type="entry name" value="DEAD"/>
    <property type="match status" value="1"/>
</dbReference>
<protein>
    <recommendedName>
        <fullName evidence="22">ATP-dependent RNA helicase DHH1</fullName>
        <ecNumber evidence="5">3.6.4.13</ecNumber>
    </recommendedName>
    <alternativeName>
        <fullName evidence="23">ATP-dependent RNA helicase dhh1</fullName>
    </alternativeName>
</protein>
<dbReference type="InterPro" id="IPR014014">
    <property type="entry name" value="RNA_helicase_DEAD_Q_motif"/>
</dbReference>
<dbReference type="InterPro" id="IPR011545">
    <property type="entry name" value="DEAD/DEAH_box_helicase_dom"/>
</dbReference>
<feature type="short sequence motif" description="Q motif" evidence="25">
    <location>
        <begin position="1246"/>
        <end position="1274"/>
    </location>
</feature>
<evidence type="ECO:0000256" key="13">
    <source>
        <dbReference type="ARBA" id="ARBA00022816"/>
    </source>
</evidence>
<evidence type="ECO:0000256" key="2">
    <source>
        <dbReference type="ARBA" id="ARBA00004201"/>
    </source>
</evidence>
<dbReference type="GO" id="GO:0005634">
    <property type="term" value="C:nucleus"/>
    <property type="evidence" value="ECO:0007669"/>
    <property type="project" value="UniProtKB-SubCell"/>
</dbReference>
<dbReference type="Gene3D" id="3.40.50.300">
    <property type="entry name" value="P-loop containing nucleotide triphosphate hydrolases"/>
    <property type="match status" value="4"/>
</dbReference>
<keyword evidence="9" id="KW-0547">Nucleotide-binding</keyword>
<dbReference type="EMBL" id="CAJVPD010000303">
    <property type="protein sequence ID" value="CAG8428745.1"/>
    <property type="molecule type" value="Genomic_DNA"/>
</dbReference>
<keyword evidence="7" id="KW-0963">Cytoplasm</keyword>
<evidence type="ECO:0000256" key="9">
    <source>
        <dbReference type="ARBA" id="ARBA00022741"/>
    </source>
</evidence>
<dbReference type="PANTHER" id="PTHR19306:SF6">
    <property type="entry name" value="STRUCTURAL MAINTENANCE OF CHROMOSOMES PROTEIN 6"/>
    <property type="match status" value="1"/>
</dbReference>
<gene>
    <name evidence="31" type="ORF">PSALAMII_LOCUS10655</name>
</gene>
<evidence type="ECO:0000259" key="29">
    <source>
        <dbReference type="PROSITE" id="PS51194"/>
    </source>
</evidence>
<keyword evidence="20" id="KW-0539">Nucleus</keyword>
<dbReference type="GO" id="GO:0003697">
    <property type="term" value="F:single-stranded DNA binding"/>
    <property type="evidence" value="ECO:0007669"/>
    <property type="project" value="TreeGrafter"/>
</dbReference>
<dbReference type="GO" id="GO:0035861">
    <property type="term" value="C:site of double-strand break"/>
    <property type="evidence" value="ECO:0007669"/>
    <property type="project" value="TreeGrafter"/>
</dbReference>
<dbReference type="InterPro" id="IPR014001">
    <property type="entry name" value="Helicase_ATP-bd"/>
</dbReference>
<sequence length="1708" mass="192189">MPSMKRAQVSLDPDESDGSMSSKRQRTNSGSSGSGSSPGPALNTLAVDEEELSDDELELRQTQIIQEKYSHQMDEVNVPAEHGILERVECYNFMCHDHFNVELGPLINFIVGKNGSGKSAILTAIVLCLGGKAAATNRGQSLKSFIKEGKESGTIIVRIKNQGDGAYLSDDFGKTIIVERHFTRSGASGFKIKAENGRIVSQKKADLDSITDYFSLQIDNPMNVLSQDMARQFLSTSSPAEKYKFFVKGVQLEQLDQDYRLIEESVDGMEEKIRHQTDDLVNLENRKNVAKKKLEMSDKQNSLRQTLRNIRSQMAWAQVVEQEKMLNDLTNAISEADLKIADAQSKLARFDEAFENVDTEIKDADEHAYRAALALEEAQEAKKEIEVKLREEMNSRSELQTQQRNIKQLLDDTTARVRETQQKIDREKERLAEASNGGYARKQEECERAASAAATAKTEYEEHRNGATALRADSDEAQRKLTEASRPIDTKKKEIAEAENQLRALSREGGSRQNGYHPNMHLLLKAIQNETSFGSPPVGPIGHHVTLLQPKWSSILESMFGGTLNSFIVSSKRDSDLLTAIMRRVNVPCPIFIGSGGHLDTTGKEPDPQFDTVLRTLQIDNELVRRQLIINHGIEQTLLIENLEEASSVLFDGQRPQNVKRCYSVDARDRRRGIYLTYNRAGEPTQSPVTGWTRPARMKSDSALQISAQRDILTDLKRQQEELNRETTRAKSRVDACKKAIALHTKTENELRHRKDRAEDHSEELKEALEKDNAEDEINVLQLTLKNAEDDKELHEGSFKDGEAAMAAKLQTLMQIRRELTGKSSDFEACKEKLGVAEDEKKHVQSKRRIILDEKNEAVSLIETDQEERVSTIQKQELVRRRVTEYNEKASLVSSRVPIEDGETHQSLEAKLERLHRDLERYTAQLGASREEIADAAAKTEAEYSGARARVEEELFVARALKDTLHNRKKRWEIFRSHISSRAKAQFTYLLSERSFRGRLLTDHHNKLLDLQVEPDITKDDSTGRGAKTLSGGEKSFSQVCLLLSLWEAMGSPIRCLDEFDVYMDHINRKMAIDMLMSAARRSIGRQFILITPGSKTDITISPDVIVKELAAPERGQATLNFPGPSFTGPQTSSLPAIIINPNNALYISSVNLSGVENSLYSLPQILIFDNSHSYSPLPTANRPAHSPYPSSPPTPFIFAMADALAAQLGNTKLEPTQEQRLQDSLNLPPKDARPQTEDVTATKGLEFEDFYIKRELMMGIFEAGFEKPSPIQEETIPVALTGRDILARAKNGTGKTAAFVIPTLERINPKSTKTQALILVPTRELALQTSQVCKTLGKHLGINVMVTTGGTGLMDDIMRLNDAVHILVGTPGRVLDLASKGVADLSECPTFVMDEADKLLSPEFTPVIEQLMSFHPKDRQVMLFSATFPMIVKSFKDKHMRNPYEINLMDELTLRGITQYYAFVEEKQKVHCLNTLFSKLQINQSIIFCNSTNRVELLAKKITELGYSCFYSHARMLQQHRNRVFHDFRNGVCRNLVCSDLLTRGIDIQAVNVVINFDFPKNAETYLHRIGRSGRFGHLGLAINLINWEDRFNLYKIEQELGTEIQPIPQNIDKKLYVYDSPENIPRPISNPPPQTGAGSVNMNGDRQPRRQNHHGQQHGQPGQYNNNNNRGRGSYRGRGQGQRRGPSNDNRMTFQQPQQPQQSQQS</sequence>
<dbReference type="SUPFAM" id="SSF52540">
    <property type="entry name" value="P-loop containing nucleoside triphosphate hydrolases"/>
    <property type="match status" value="3"/>
</dbReference>
<reference evidence="31" key="1">
    <citation type="submission" date="2021-07" db="EMBL/GenBank/DDBJ databases">
        <authorList>
            <person name="Branca A.L. A."/>
        </authorList>
    </citation>
    <scope>NUCLEOTIDE SEQUENCE</scope>
</reference>
<dbReference type="GO" id="GO:0016887">
    <property type="term" value="F:ATP hydrolysis activity"/>
    <property type="evidence" value="ECO:0007669"/>
    <property type="project" value="InterPro"/>
</dbReference>
<feature type="coiled-coil region" evidence="26">
    <location>
        <begin position="905"/>
        <end position="939"/>
    </location>
</feature>
<feature type="domain" description="Helicase ATP-binding" evidence="28">
    <location>
        <begin position="1277"/>
        <end position="1447"/>
    </location>
</feature>
<dbReference type="InterPro" id="IPR000629">
    <property type="entry name" value="RNA-helicase_DEAD-box_CS"/>
</dbReference>
<dbReference type="GO" id="GO:0000932">
    <property type="term" value="C:P-body"/>
    <property type="evidence" value="ECO:0007669"/>
    <property type="project" value="UniProtKB-SubCell"/>
</dbReference>
<dbReference type="InterPro" id="IPR038729">
    <property type="entry name" value="Rad50/SbcC_AAA"/>
</dbReference>
<dbReference type="GO" id="GO:0030915">
    <property type="term" value="C:Smc5-Smc6 complex"/>
    <property type="evidence" value="ECO:0007669"/>
    <property type="project" value="TreeGrafter"/>
</dbReference>
<evidence type="ECO:0000256" key="19">
    <source>
        <dbReference type="ARBA" id="ARBA00023204"/>
    </source>
</evidence>
<dbReference type="PROSITE" id="PS51195">
    <property type="entry name" value="Q_MOTIF"/>
    <property type="match status" value="1"/>
</dbReference>
<evidence type="ECO:0000259" key="28">
    <source>
        <dbReference type="PROSITE" id="PS51192"/>
    </source>
</evidence>
<evidence type="ECO:0000256" key="7">
    <source>
        <dbReference type="ARBA" id="ARBA00022490"/>
    </source>
</evidence>
<comment type="caution">
    <text evidence="31">The sequence shown here is derived from an EMBL/GenBank/DDBJ whole genome shotgun (WGS) entry which is preliminary data.</text>
</comment>
<dbReference type="GO" id="GO:0006397">
    <property type="term" value="P:mRNA processing"/>
    <property type="evidence" value="ECO:0007669"/>
    <property type="project" value="UniProtKB-KW"/>
</dbReference>
<evidence type="ECO:0000256" key="3">
    <source>
        <dbReference type="ARBA" id="ARBA00004286"/>
    </source>
</evidence>
<organism evidence="31 32">
    <name type="scientific">Penicillium salamii</name>
    <dbReference type="NCBI Taxonomy" id="1612424"/>
    <lineage>
        <taxon>Eukaryota</taxon>
        <taxon>Fungi</taxon>
        <taxon>Dikarya</taxon>
        <taxon>Ascomycota</taxon>
        <taxon>Pezizomycotina</taxon>
        <taxon>Eurotiomycetes</taxon>
        <taxon>Eurotiomycetidae</taxon>
        <taxon>Eurotiales</taxon>
        <taxon>Aspergillaceae</taxon>
        <taxon>Penicillium</taxon>
    </lineage>
</organism>
<evidence type="ECO:0000256" key="14">
    <source>
        <dbReference type="ARBA" id="ARBA00022840"/>
    </source>
</evidence>
<evidence type="ECO:0000256" key="15">
    <source>
        <dbReference type="ARBA" id="ARBA00022845"/>
    </source>
</evidence>
<dbReference type="Pfam" id="PF00271">
    <property type="entry name" value="Helicase_C"/>
    <property type="match status" value="1"/>
</dbReference>
<accession>A0A9W4JYE4</accession>
<evidence type="ECO:0000256" key="16">
    <source>
        <dbReference type="ARBA" id="ARBA00022884"/>
    </source>
</evidence>
<evidence type="ECO:0000256" key="10">
    <source>
        <dbReference type="ARBA" id="ARBA00022763"/>
    </source>
</evidence>
<dbReference type="OrthoDB" id="5416097at2759"/>
<evidence type="ECO:0000256" key="8">
    <source>
        <dbReference type="ARBA" id="ARBA00022664"/>
    </source>
</evidence>
<evidence type="ECO:0000256" key="18">
    <source>
        <dbReference type="ARBA" id="ARBA00023172"/>
    </source>
</evidence>
<dbReference type="PROSITE" id="PS51194">
    <property type="entry name" value="HELICASE_CTER"/>
    <property type="match status" value="1"/>
</dbReference>
<keyword evidence="6" id="KW-0158">Chromosome</keyword>
<dbReference type="InterPro" id="IPR001650">
    <property type="entry name" value="Helicase_C-like"/>
</dbReference>
<evidence type="ECO:0000256" key="4">
    <source>
        <dbReference type="ARBA" id="ARBA00006793"/>
    </source>
</evidence>
<proteinExistence type="inferred from homology"/>
<keyword evidence="11" id="KW-0378">Hydrolase</keyword>
<dbReference type="GO" id="GO:0000724">
    <property type="term" value="P:double-strand break repair via homologous recombination"/>
    <property type="evidence" value="ECO:0007669"/>
    <property type="project" value="TreeGrafter"/>
</dbReference>
<dbReference type="EC" id="3.6.4.13" evidence="5"/>
<keyword evidence="14" id="KW-0067">ATP-binding</keyword>
<dbReference type="GO" id="GO:0005524">
    <property type="term" value="F:ATP binding"/>
    <property type="evidence" value="ECO:0007669"/>
    <property type="project" value="UniProtKB-KW"/>
</dbReference>
<keyword evidence="19" id="KW-0234">DNA repair</keyword>
<keyword evidence="10" id="KW-0227">DNA damage</keyword>
<keyword evidence="13" id="KW-0509">mRNA transport</keyword>
<feature type="region of interest" description="Disordered" evidence="27">
    <location>
        <begin position="1217"/>
        <end position="1238"/>
    </location>
</feature>
<keyword evidence="8" id="KW-0507">mRNA processing</keyword>
<evidence type="ECO:0000256" key="24">
    <source>
        <dbReference type="ARBA" id="ARBA00047984"/>
    </source>
</evidence>
<dbReference type="FunFam" id="3.40.50.300:FF:000364">
    <property type="entry name" value="ATP-dependent RNA helicase DDX6"/>
    <property type="match status" value="1"/>
</dbReference>
<feature type="domain" description="Helicase C-terminal" evidence="29">
    <location>
        <begin position="1457"/>
        <end position="1617"/>
    </location>
</feature>
<dbReference type="SMART" id="SM00487">
    <property type="entry name" value="DEXDc"/>
    <property type="match status" value="1"/>
</dbReference>
<evidence type="ECO:0000256" key="5">
    <source>
        <dbReference type="ARBA" id="ARBA00012552"/>
    </source>
</evidence>
<keyword evidence="17 26" id="KW-0175">Coiled coil</keyword>
<evidence type="ECO:0000313" key="32">
    <source>
        <dbReference type="Proteomes" id="UP001152592"/>
    </source>
</evidence>
<evidence type="ECO:0000256" key="20">
    <source>
        <dbReference type="ARBA" id="ARBA00023242"/>
    </source>
</evidence>
<keyword evidence="12" id="KW-0347">Helicase</keyword>
<evidence type="ECO:0000256" key="1">
    <source>
        <dbReference type="ARBA" id="ARBA00004123"/>
    </source>
</evidence>
<dbReference type="CDD" id="cd17940">
    <property type="entry name" value="DEADc_DDX6"/>
    <property type="match status" value="1"/>
</dbReference>
<evidence type="ECO:0000256" key="6">
    <source>
        <dbReference type="ARBA" id="ARBA00022454"/>
    </source>
</evidence>
<dbReference type="Pfam" id="PF13476">
    <property type="entry name" value="AAA_23"/>
    <property type="match status" value="1"/>
</dbReference>
<feature type="compositionally biased region" description="Basic and acidic residues" evidence="27">
    <location>
        <begin position="472"/>
        <end position="485"/>
    </location>
</feature>
<evidence type="ECO:0000256" key="17">
    <source>
        <dbReference type="ARBA" id="ARBA00023054"/>
    </source>
</evidence>
<comment type="similarity">
    <text evidence="21">Belongs to the DEAD box helicase family. DDX6/DHH1 subfamily.</text>
</comment>
<comment type="catalytic activity">
    <reaction evidence="24">
        <text>ATP + H2O = ADP + phosphate + H(+)</text>
        <dbReference type="Rhea" id="RHEA:13065"/>
        <dbReference type="ChEBI" id="CHEBI:15377"/>
        <dbReference type="ChEBI" id="CHEBI:15378"/>
        <dbReference type="ChEBI" id="CHEBI:30616"/>
        <dbReference type="ChEBI" id="CHEBI:43474"/>
        <dbReference type="ChEBI" id="CHEBI:456216"/>
        <dbReference type="EC" id="3.6.4.13"/>
    </reaction>
</comment>
<keyword evidence="15" id="KW-0810">Translation regulation</keyword>
<dbReference type="GO" id="GO:0003684">
    <property type="term" value="F:damaged DNA binding"/>
    <property type="evidence" value="ECO:0007669"/>
    <property type="project" value="TreeGrafter"/>
</dbReference>
<dbReference type="FunFam" id="3.40.50.300:FF:000114">
    <property type="entry name" value="ATP-dependent RNA helicase DDX6"/>
    <property type="match status" value="1"/>
</dbReference>
<feature type="region of interest" description="Disordered" evidence="27">
    <location>
        <begin position="456"/>
        <end position="485"/>
    </location>
</feature>
<evidence type="ECO:0000256" key="12">
    <source>
        <dbReference type="ARBA" id="ARBA00022806"/>
    </source>
</evidence>
<feature type="compositionally biased region" description="Low complexity" evidence="27">
    <location>
        <begin position="1697"/>
        <end position="1708"/>
    </location>
</feature>
<dbReference type="Proteomes" id="UP001152592">
    <property type="component" value="Unassembled WGS sequence"/>
</dbReference>
<dbReference type="GO" id="GO:0003724">
    <property type="term" value="F:RNA helicase activity"/>
    <property type="evidence" value="ECO:0007669"/>
    <property type="project" value="UniProtKB-EC"/>
</dbReference>
<dbReference type="PROSITE" id="PS51192">
    <property type="entry name" value="HELICASE_ATP_BIND_1"/>
    <property type="match status" value="1"/>
</dbReference>
<evidence type="ECO:0000256" key="22">
    <source>
        <dbReference type="ARBA" id="ARBA00040210"/>
    </source>
</evidence>
<evidence type="ECO:0000256" key="21">
    <source>
        <dbReference type="ARBA" id="ARBA00038316"/>
    </source>
</evidence>
<comment type="similarity">
    <text evidence="4">Belongs to the SMC family. SMC6 subfamily.</text>
</comment>
<name>A0A9W4JYE4_9EURO</name>
<evidence type="ECO:0000313" key="31">
    <source>
        <dbReference type="EMBL" id="CAG8428745.1"/>
    </source>
</evidence>
<dbReference type="GO" id="GO:0003723">
    <property type="term" value="F:RNA binding"/>
    <property type="evidence" value="ECO:0007669"/>
    <property type="project" value="UniProtKB-KW"/>
</dbReference>
<dbReference type="InterPro" id="IPR027417">
    <property type="entry name" value="P-loop_NTPase"/>
</dbReference>
<feature type="coiled-coil region" evidence="26">
    <location>
        <begin position="706"/>
        <end position="791"/>
    </location>
</feature>
<feature type="compositionally biased region" description="Low complexity" evidence="27">
    <location>
        <begin position="29"/>
        <end position="40"/>
    </location>
</feature>
<dbReference type="GO" id="GO:0006417">
    <property type="term" value="P:regulation of translation"/>
    <property type="evidence" value="ECO:0007669"/>
    <property type="project" value="UniProtKB-KW"/>
</dbReference>
<keyword evidence="16" id="KW-0694">RNA-binding</keyword>
<evidence type="ECO:0000256" key="27">
    <source>
        <dbReference type="SAM" id="MobiDB-lite"/>
    </source>
</evidence>
<feature type="domain" description="DEAD-box RNA helicase Q" evidence="30">
    <location>
        <begin position="1246"/>
        <end position="1274"/>
    </location>
</feature>
<evidence type="ECO:0000256" key="26">
    <source>
        <dbReference type="SAM" id="Coils"/>
    </source>
</evidence>
<evidence type="ECO:0000256" key="25">
    <source>
        <dbReference type="PROSITE-ProRule" id="PRU00552"/>
    </source>
</evidence>
<dbReference type="SMART" id="SM00490">
    <property type="entry name" value="HELICc"/>
    <property type="match status" value="1"/>
</dbReference>
<keyword evidence="13" id="KW-0813">Transport</keyword>
<feature type="compositionally biased region" description="Low complexity" evidence="27">
    <location>
        <begin position="1659"/>
        <end position="1674"/>
    </location>
</feature>
<evidence type="ECO:0000259" key="30">
    <source>
        <dbReference type="PROSITE" id="PS51195"/>
    </source>
</evidence>
<dbReference type="GO" id="GO:0051028">
    <property type="term" value="P:mRNA transport"/>
    <property type="evidence" value="ECO:0007669"/>
    <property type="project" value="UniProtKB-KW"/>
</dbReference>
<dbReference type="PROSITE" id="PS00039">
    <property type="entry name" value="DEAD_ATP_HELICASE"/>
    <property type="match status" value="1"/>
</dbReference>
<feature type="region of interest" description="Disordered" evidence="27">
    <location>
        <begin position="1"/>
        <end position="43"/>
    </location>
</feature>
<dbReference type="CDD" id="cd18787">
    <property type="entry name" value="SF2_C_DEAD"/>
    <property type="match status" value="1"/>
</dbReference>
<dbReference type="GO" id="GO:0010494">
    <property type="term" value="C:cytoplasmic stress granule"/>
    <property type="evidence" value="ECO:0007669"/>
    <property type="project" value="UniProtKB-ARBA"/>
</dbReference>
<keyword evidence="18" id="KW-0233">DNA recombination</keyword>